<dbReference type="Proteomes" id="UP000014073">
    <property type="component" value="Unassembled WGS sequence"/>
</dbReference>
<reference evidence="1 2" key="1">
    <citation type="submission" date="2008-12" db="EMBL/GenBank/DDBJ databases">
        <authorList>
            <person name="Fulton L."/>
            <person name="Clifton S."/>
            <person name="Fulton B."/>
            <person name="Xu J."/>
            <person name="Minx P."/>
            <person name="Pepin K.H."/>
            <person name="Johnson M."/>
            <person name="Bhonagiri V."/>
            <person name="Nash W.E."/>
            <person name="Mardis E.R."/>
            <person name="Wilson R.K."/>
        </authorList>
    </citation>
    <scope>NUCLEOTIDE SEQUENCE [LARGE SCALE GENOMIC DNA]</scope>
    <source>
        <strain evidence="1 2">DSM 18228</strain>
    </source>
</reference>
<evidence type="ECO:0000313" key="2">
    <source>
        <dbReference type="Proteomes" id="UP000014073"/>
    </source>
</evidence>
<dbReference type="AlphaFoldDB" id="S0F832"/>
<comment type="caution">
    <text evidence="1">The sequence shown here is derived from an EMBL/GenBank/DDBJ whole genome shotgun (WGS) entry which is preliminary data.</text>
</comment>
<proteinExistence type="predicted"/>
<dbReference type="STRING" id="547042.BACCOPRO_00169"/>
<dbReference type="EMBL" id="ACBW01000019">
    <property type="protein sequence ID" value="EEF74701.1"/>
    <property type="molecule type" value="Genomic_DNA"/>
</dbReference>
<accession>S0F832</accession>
<keyword evidence="2" id="KW-1185">Reference proteome</keyword>
<evidence type="ECO:0000313" key="1">
    <source>
        <dbReference type="EMBL" id="EEF74701.1"/>
    </source>
</evidence>
<organism evidence="1 2">
    <name type="scientific">Phocaeicola coprophilus DSM 18228 = JCM 13818</name>
    <dbReference type="NCBI Taxonomy" id="547042"/>
    <lineage>
        <taxon>Bacteria</taxon>
        <taxon>Pseudomonadati</taxon>
        <taxon>Bacteroidota</taxon>
        <taxon>Bacteroidia</taxon>
        <taxon>Bacteroidales</taxon>
        <taxon>Bacteroidaceae</taxon>
        <taxon>Phocaeicola</taxon>
    </lineage>
</organism>
<sequence length="77" mass="8625">MGGKFSQNVRTASGTGGKRWFLRSLQIRMNHPGSVKKWLILFTDKPLREKSLAKSLLPALPDVNRRFSRAGGDNLSK</sequence>
<protein>
    <submittedName>
        <fullName evidence="1">Uncharacterized protein</fullName>
    </submittedName>
</protein>
<name>S0F832_9BACT</name>
<dbReference type="HOGENOM" id="CLU_2630695_0_0_10"/>
<gene>
    <name evidence="1" type="ORF">BACCOPRO_00169</name>
</gene>